<evidence type="ECO:0000313" key="3">
    <source>
        <dbReference type="Proteomes" id="UP001589793"/>
    </source>
</evidence>
<protein>
    <recommendedName>
        <fullName evidence="4">Major facilitator superfamily (MFS) profile domain-containing protein</fullName>
    </recommendedName>
</protein>
<organism evidence="2 3">
    <name type="scientific">Brachybacterium hainanense</name>
    <dbReference type="NCBI Taxonomy" id="1541174"/>
    <lineage>
        <taxon>Bacteria</taxon>
        <taxon>Bacillati</taxon>
        <taxon>Actinomycetota</taxon>
        <taxon>Actinomycetes</taxon>
        <taxon>Micrococcales</taxon>
        <taxon>Dermabacteraceae</taxon>
        <taxon>Brachybacterium</taxon>
    </lineage>
</organism>
<keyword evidence="1" id="KW-0812">Transmembrane</keyword>
<evidence type="ECO:0008006" key="4">
    <source>
        <dbReference type="Google" id="ProtNLM"/>
    </source>
</evidence>
<proteinExistence type="predicted"/>
<evidence type="ECO:0000256" key="1">
    <source>
        <dbReference type="SAM" id="Phobius"/>
    </source>
</evidence>
<dbReference type="EMBL" id="JBHLSV010000007">
    <property type="protein sequence ID" value="MFC0673867.1"/>
    <property type="molecule type" value="Genomic_DNA"/>
</dbReference>
<feature type="transmembrane region" description="Helical" evidence="1">
    <location>
        <begin position="47"/>
        <end position="66"/>
    </location>
</feature>
<gene>
    <name evidence="2" type="ORF">ACFFF6_07855</name>
</gene>
<evidence type="ECO:0000313" key="2">
    <source>
        <dbReference type="EMBL" id="MFC0673867.1"/>
    </source>
</evidence>
<keyword evidence="1" id="KW-1133">Transmembrane helix</keyword>
<name>A0ABV6RA55_9MICO</name>
<keyword evidence="3" id="KW-1185">Reference proteome</keyword>
<sequence length="72" mass="7086">MPASTHPSLGAALTHSRAGTLGLLSVPLSAVAGSSLGGMLVDAASARAALWAAPIVLLAATAIVVLRRRTIS</sequence>
<accession>A0ABV6RA55</accession>
<dbReference type="Proteomes" id="UP001589793">
    <property type="component" value="Unassembled WGS sequence"/>
</dbReference>
<keyword evidence="1" id="KW-0472">Membrane</keyword>
<dbReference type="RefSeq" id="WP_376979781.1">
    <property type="nucleotide sequence ID" value="NZ_JBHLSV010000007.1"/>
</dbReference>
<reference evidence="2 3" key="1">
    <citation type="submission" date="2024-09" db="EMBL/GenBank/DDBJ databases">
        <authorList>
            <person name="Sun Q."/>
            <person name="Mori K."/>
        </authorList>
    </citation>
    <scope>NUCLEOTIDE SEQUENCE [LARGE SCALE GENOMIC DNA]</scope>
    <source>
        <strain evidence="2 3">CICC 10874</strain>
    </source>
</reference>
<comment type="caution">
    <text evidence="2">The sequence shown here is derived from an EMBL/GenBank/DDBJ whole genome shotgun (WGS) entry which is preliminary data.</text>
</comment>